<evidence type="ECO:0000313" key="2">
    <source>
        <dbReference type="Proteomes" id="UP000266673"/>
    </source>
</evidence>
<sequence length="398" mass="45988">MTIQEFYDKIIKEQTTEEFSVNIDSSDIEFVEISKPQNLWDKHTFHLKSDQTLPPSSFQNDIVNWIKNNSSGWLSSLFANSDGKKFVVNLMEVIWYIDMCGHDKFKERSYHIPLMFIQFFGLPWMLTFKFKWLLDELDSFVVSISGYINFLQQQKEISAIIHNSEVPYYNLVNILTNTPSWKLIDVEKYLSTDPMQRLRYIQGLAHAFPFKVGECRLTSGNNAFNTISVWRIDDDANKTTMLQKNTSIINNLHTNAPKYYTQAMKIGYLRTCDMLLPKVRPAMLRSIYRMLTGNMSVLESLDEKIIDTHIRLALDLCDPEISTELREHNTGRPSKYDAFWKIAAQFLAGKAADAVVAVDERFHHTVVHIATAISANDLLQQIKCKCIPEIATPSAQWF</sequence>
<gene>
    <name evidence="1" type="ORF">C2G38_2213797</name>
</gene>
<keyword evidence="2" id="KW-1185">Reference proteome</keyword>
<name>A0A397UBH9_9GLOM</name>
<dbReference type="EMBL" id="QKWP01001621">
    <property type="protein sequence ID" value="RIB07665.1"/>
    <property type="molecule type" value="Genomic_DNA"/>
</dbReference>
<organism evidence="1 2">
    <name type="scientific">Gigaspora rosea</name>
    <dbReference type="NCBI Taxonomy" id="44941"/>
    <lineage>
        <taxon>Eukaryota</taxon>
        <taxon>Fungi</taxon>
        <taxon>Fungi incertae sedis</taxon>
        <taxon>Mucoromycota</taxon>
        <taxon>Glomeromycotina</taxon>
        <taxon>Glomeromycetes</taxon>
        <taxon>Diversisporales</taxon>
        <taxon>Gigasporaceae</taxon>
        <taxon>Gigaspora</taxon>
    </lineage>
</organism>
<dbReference type="STRING" id="44941.A0A397UBH9"/>
<protein>
    <submittedName>
        <fullName evidence="1">Uncharacterized protein</fullName>
    </submittedName>
</protein>
<reference evidence="1 2" key="1">
    <citation type="submission" date="2018-06" db="EMBL/GenBank/DDBJ databases">
        <title>Comparative genomics reveals the genomic features of Rhizophagus irregularis, R. cerebriforme, R. diaphanum and Gigaspora rosea, and their symbiotic lifestyle signature.</title>
        <authorList>
            <person name="Morin E."/>
            <person name="San Clemente H."/>
            <person name="Chen E.C.H."/>
            <person name="De La Providencia I."/>
            <person name="Hainaut M."/>
            <person name="Kuo A."/>
            <person name="Kohler A."/>
            <person name="Murat C."/>
            <person name="Tang N."/>
            <person name="Roy S."/>
            <person name="Loubradou J."/>
            <person name="Henrissat B."/>
            <person name="Grigoriev I.V."/>
            <person name="Corradi N."/>
            <person name="Roux C."/>
            <person name="Martin F.M."/>
        </authorList>
    </citation>
    <scope>NUCLEOTIDE SEQUENCE [LARGE SCALE GENOMIC DNA]</scope>
    <source>
        <strain evidence="1 2">DAOM 194757</strain>
    </source>
</reference>
<dbReference type="OrthoDB" id="2418261at2759"/>
<comment type="caution">
    <text evidence="1">The sequence shown here is derived from an EMBL/GenBank/DDBJ whole genome shotgun (WGS) entry which is preliminary data.</text>
</comment>
<evidence type="ECO:0000313" key="1">
    <source>
        <dbReference type="EMBL" id="RIB07665.1"/>
    </source>
</evidence>
<proteinExistence type="predicted"/>
<accession>A0A397UBH9</accession>
<dbReference type="Proteomes" id="UP000266673">
    <property type="component" value="Unassembled WGS sequence"/>
</dbReference>
<dbReference type="AlphaFoldDB" id="A0A397UBH9"/>